<dbReference type="EMBL" id="CP013236">
    <property type="protein sequence ID" value="AMP17115.1"/>
    <property type="molecule type" value="Genomic_DNA"/>
</dbReference>
<gene>
    <name evidence="1" type="ORF">CPter291_4902</name>
</gene>
<reference evidence="1 2" key="1">
    <citation type="submission" date="2015-11" db="EMBL/GenBank/DDBJ databases">
        <title>Exploring the genomic traits of fungus-feeding bacterial genus Collimonas.</title>
        <authorList>
            <person name="Song C."/>
            <person name="Schmidt R."/>
            <person name="de Jager V."/>
            <person name="Krzyzanowska D."/>
            <person name="Jongedijk E."/>
            <person name="Cankar K."/>
            <person name="Beekwilder J."/>
            <person name="van Veen A."/>
            <person name="de Boer W."/>
            <person name="van Veen J.A."/>
            <person name="Garbeva P."/>
        </authorList>
    </citation>
    <scope>NUCLEOTIDE SEQUENCE [LARGE SCALE GENOMIC DNA]</scope>
    <source>
        <strain evidence="1 2">Ter291</strain>
    </source>
</reference>
<organism evidence="1 2">
    <name type="scientific">Collimonas pratensis</name>
    <dbReference type="NCBI Taxonomy" id="279113"/>
    <lineage>
        <taxon>Bacteria</taxon>
        <taxon>Pseudomonadati</taxon>
        <taxon>Pseudomonadota</taxon>
        <taxon>Betaproteobacteria</taxon>
        <taxon>Burkholderiales</taxon>
        <taxon>Oxalobacteraceae</taxon>
        <taxon>Collimonas</taxon>
    </lineage>
</organism>
<evidence type="ECO:0000313" key="2">
    <source>
        <dbReference type="Proteomes" id="UP000074914"/>
    </source>
</evidence>
<keyword evidence="1" id="KW-0067">ATP-binding</keyword>
<name>A0ABN4MFZ9_9BURK</name>
<proteinExistence type="predicted"/>
<keyword evidence="1" id="KW-0547">Nucleotide-binding</keyword>
<sequence length="63" mass="7085">MRDGISLCKERITHKSFPAKEILYALQLAAGQEVLALLPSRHNRAVDAWTGIRLDISHVLTFL</sequence>
<keyword evidence="2" id="KW-1185">Reference proteome</keyword>
<dbReference type="GO" id="GO:0005524">
    <property type="term" value="F:ATP binding"/>
    <property type="evidence" value="ECO:0007669"/>
    <property type="project" value="UniProtKB-KW"/>
</dbReference>
<protein>
    <submittedName>
        <fullName evidence="1">Iron (III) transport system, ATP-binding domain protein</fullName>
    </submittedName>
</protein>
<evidence type="ECO:0000313" key="1">
    <source>
        <dbReference type="EMBL" id="AMP17115.1"/>
    </source>
</evidence>
<dbReference type="Proteomes" id="UP000074914">
    <property type="component" value="Chromosome"/>
</dbReference>
<accession>A0ABN4MFZ9</accession>